<organism evidence="6">
    <name type="scientific">Vannella robusta</name>
    <dbReference type="NCBI Taxonomy" id="1487602"/>
    <lineage>
        <taxon>Eukaryota</taxon>
        <taxon>Amoebozoa</taxon>
        <taxon>Discosea</taxon>
        <taxon>Flabellinia</taxon>
        <taxon>Vannellidae</taxon>
        <taxon>Vannella</taxon>
    </lineage>
</organism>
<feature type="zinc finger region" description="C3H1-type" evidence="4">
    <location>
        <begin position="23"/>
        <end position="47"/>
    </location>
</feature>
<name>A0A7S4IQ74_9EUKA</name>
<dbReference type="SMART" id="SM00356">
    <property type="entry name" value="ZnF_C3H1"/>
    <property type="match status" value="1"/>
</dbReference>
<dbReference type="PROSITE" id="PS50103">
    <property type="entry name" value="ZF_C3H1"/>
    <property type="match status" value="1"/>
</dbReference>
<keyword evidence="3 4" id="KW-0862">Zinc</keyword>
<dbReference type="GO" id="GO:0008270">
    <property type="term" value="F:zinc ion binding"/>
    <property type="evidence" value="ECO:0007669"/>
    <property type="project" value="UniProtKB-KW"/>
</dbReference>
<evidence type="ECO:0000256" key="3">
    <source>
        <dbReference type="ARBA" id="ARBA00022833"/>
    </source>
</evidence>
<dbReference type="EMBL" id="HBKP01022371">
    <property type="protein sequence ID" value="CAE2236371.1"/>
    <property type="molecule type" value="Transcribed_RNA"/>
</dbReference>
<dbReference type="AlphaFoldDB" id="A0A7S4IQ74"/>
<protein>
    <recommendedName>
        <fullName evidence="5">C3H1-type domain-containing protein</fullName>
    </recommendedName>
</protein>
<keyword evidence="1 4" id="KW-0479">Metal-binding</keyword>
<dbReference type="PANTHER" id="PTHR36971:SF3">
    <property type="entry name" value="C3H1-TYPE DOMAIN-CONTAINING PROTEIN"/>
    <property type="match status" value="1"/>
</dbReference>
<dbReference type="InterPro" id="IPR000571">
    <property type="entry name" value="Znf_CCCH"/>
</dbReference>
<proteinExistence type="predicted"/>
<dbReference type="SUPFAM" id="SSF90229">
    <property type="entry name" value="CCCH zinc finger"/>
    <property type="match status" value="1"/>
</dbReference>
<evidence type="ECO:0000256" key="1">
    <source>
        <dbReference type="ARBA" id="ARBA00022723"/>
    </source>
</evidence>
<reference evidence="6" key="1">
    <citation type="submission" date="2021-01" db="EMBL/GenBank/DDBJ databases">
        <authorList>
            <person name="Corre E."/>
            <person name="Pelletier E."/>
            <person name="Niang G."/>
            <person name="Scheremetjew M."/>
            <person name="Finn R."/>
            <person name="Kale V."/>
            <person name="Holt S."/>
            <person name="Cochrane G."/>
            <person name="Meng A."/>
            <person name="Brown T."/>
            <person name="Cohen L."/>
        </authorList>
    </citation>
    <scope>NUCLEOTIDE SEQUENCE</scope>
    <source>
        <strain evidence="6">DIVA3 518/3/11/1/6</strain>
    </source>
</reference>
<accession>A0A7S4IQ74</accession>
<evidence type="ECO:0000256" key="4">
    <source>
        <dbReference type="PROSITE-ProRule" id="PRU00723"/>
    </source>
</evidence>
<evidence type="ECO:0000313" key="6">
    <source>
        <dbReference type="EMBL" id="CAE2236371.1"/>
    </source>
</evidence>
<evidence type="ECO:0000259" key="5">
    <source>
        <dbReference type="PROSITE" id="PS50103"/>
    </source>
</evidence>
<evidence type="ECO:0000256" key="2">
    <source>
        <dbReference type="ARBA" id="ARBA00022771"/>
    </source>
</evidence>
<gene>
    <name evidence="6" type="ORF">VSP0166_LOCUS15600</name>
</gene>
<dbReference type="InterPro" id="IPR036855">
    <property type="entry name" value="Znf_CCCH_sf"/>
</dbReference>
<dbReference type="Pfam" id="PF00642">
    <property type="entry name" value="zf-CCCH"/>
    <property type="match status" value="1"/>
</dbReference>
<feature type="domain" description="C3H1-type" evidence="5">
    <location>
        <begin position="23"/>
        <end position="47"/>
    </location>
</feature>
<dbReference type="PANTHER" id="PTHR36971">
    <property type="entry name" value="UNNAMED PRODUCT"/>
    <property type="match status" value="1"/>
</dbReference>
<keyword evidence="2 4" id="KW-0863">Zinc-finger</keyword>
<dbReference type="Gene3D" id="4.10.1000.10">
    <property type="entry name" value="Zinc finger, CCCH-type"/>
    <property type="match status" value="1"/>
</dbReference>
<sequence>MEGDTNTALLVPAQETLATAAYLCRDWKRSQGHCKYGEKCKFLHPQLDLSLDMAVARKNRTKNANGKPKRVKKKNKQRNKIFCNWLVQEFSLDFLRNSGGVLDVAGGQGEVSFILKNVFKIPATIIDPRDRIDYSKFVCKLNAGNYHNTRNEGSVNDTQVRYPDHIKLFFTPVLWECVNNEEQTCDPNNYEKEYSAFLQHKATPEYDQKKYFEQIENKAKSCWNPKTLLSSAPSATQSNEGNESANLDLEYVSKLLQNFGCIIGMHPDQATEAIVDYALLQGKPFAVVPCCVCSKQFTKRTHDGETVKTYEHLVSHIQTKHPDIRVATLPFEGKNTVLYHHGTSSGVIQVGQNLICE</sequence>